<protein>
    <recommendedName>
        <fullName evidence="3">Prokaryotic RING finger family 4</fullName>
    </recommendedName>
</protein>
<keyword evidence="2" id="KW-1185">Reference proteome</keyword>
<dbReference type="Proteomes" id="UP000678679">
    <property type="component" value="Chromosome 2"/>
</dbReference>
<evidence type="ECO:0000313" key="2">
    <source>
        <dbReference type="Proteomes" id="UP000678679"/>
    </source>
</evidence>
<proteinExistence type="predicted"/>
<evidence type="ECO:0000313" key="1">
    <source>
        <dbReference type="EMBL" id="QWG05239.1"/>
    </source>
</evidence>
<gene>
    <name evidence="1" type="ORF">KMW28_22730</name>
</gene>
<dbReference type="RefSeq" id="WP_183363891.1">
    <property type="nucleotide sequence ID" value="NZ_CP076133.1"/>
</dbReference>
<accession>A0AAX1NCJ1</accession>
<organism evidence="1 2">
    <name type="scientific">Flammeovirga yaeyamensis</name>
    <dbReference type="NCBI Taxonomy" id="367791"/>
    <lineage>
        <taxon>Bacteria</taxon>
        <taxon>Pseudomonadati</taxon>
        <taxon>Bacteroidota</taxon>
        <taxon>Cytophagia</taxon>
        <taxon>Cytophagales</taxon>
        <taxon>Flammeovirgaceae</taxon>
        <taxon>Flammeovirga</taxon>
    </lineage>
</organism>
<dbReference type="KEGG" id="fya:KMW28_22730"/>
<sequence>MNKDLQKVALRKNALFIPSNNKTVTNAIDLHHTTSLLVANCANLGFTFSEELLREVNQCEQNVQLDLFNLLKEVKGVEKNWMPLVKQWDIPTNESVMDHKITFFANVFQKPMVTKLACGHYIPENTFPLERYNGCPFCGTPFEFEELKLQPSKNKLTVLELWTVSQLKGYLISLLESPVALDATQKDDLKILIKEFGVSSDVDIKMKETTMLVIDYLVENDMAKEAQFLFKSPNDVLRYLWYKHTGFLQIIEVKTLVSRQSKNNNHLNSSEDSSALATIVAKEKLKLKFTRKECRQYATWLTNLSMDVKAQCELMHSKRNIWVRVIRALRLAEYSKKKGFKKLAIWLDTFYNKDYEVWQGKVNHFKLKSDADQTFSLLKKRPGAFARSLFSTMLWFGPKKTIEQFEQIIDQIPSRLVITLDMYAENYFNKNNDRSVQPLGGVKKSIPPNKMLQFYDDDALRDMQELVKGLTLTSIKNKFLLDKNDNKTMFIEDVLYRMPLAIGDRSETIQDTSSALMGTRFKVEGDKVRLFLQWGEGLPAQHLDMDLSCQVAYIDKVDYCSYSRLTIDGCQHSGDIRHIPDKVGTAEYIDVNINTLLKLGAKYVTFTCNAFTNGSLTPNLVVGWMNSKYPMKISKKGVAYDPSAVQHQIRISQSVTKGLVFGMLNIEKREIVWLEMSFQGQRIQNLDVTGVETFLKKLEAKTKIGELLKIKSEVHELDIVKDAEAADEVYDLAWAKNTSEVSRVLLG</sequence>
<evidence type="ECO:0008006" key="3">
    <source>
        <dbReference type="Google" id="ProtNLM"/>
    </source>
</evidence>
<reference evidence="1 2" key="1">
    <citation type="submission" date="2021-05" db="EMBL/GenBank/DDBJ databases">
        <title>Comparative genomic studies on the polysaccharide-degrading batcterial strains of the Flammeovirga genus.</title>
        <authorList>
            <person name="Zewei F."/>
            <person name="Zheng Z."/>
            <person name="Yu L."/>
            <person name="Ruyue G."/>
            <person name="Yanhong M."/>
            <person name="Yuanyuan C."/>
            <person name="Jingyan G."/>
            <person name="Wenjun H."/>
        </authorList>
    </citation>
    <scope>NUCLEOTIDE SEQUENCE [LARGE SCALE GENOMIC DNA]</scope>
    <source>
        <strain evidence="1 2">NBRC:100898</strain>
    </source>
</reference>
<dbReference type="AlphaFoldDB" id="A0AAX1NCJ1"/>
<name>A0AAX1NCJ1_9BACT</name>
<dbReference type="EMBL" id="CP076133">
    <property type="protein sequence ID" value="QWG05239.1"/>
    <property type="molecule type" value="Genomic_DNA"/>
</dbReference>